<sequence length="237" mass="26776">MVEEIITSSFHLHPRPGFTAPQWPAGPSNLPNPPRSPFPRSPNNHQRIKRRHLDVREALVKASEGEEQHWTTAAPGVFWAERVLIQKSTADLAQIKEAVLKARYTSIREFNKRYENTIQELTFDEGALVLVRNSRHDKDLGSKTAPRCFGRPMIVLRRTTGGSYILSELDGSISKLRFTAFQLVPHHPRNLRAVPVTKITDATPEQLDNYTYDVDPADLDVTDSPIDLALEGYCNTL</sequence>
<feature type="compositionally biased region" description="Pro residues" evidence="1">
    <location>
        <begin position="30"/>
        <end position="40"/>
    </location>
</feature>
<reference evidence="2 3" key="1">
    <citation type="journal article" name="Sci. Rep.">
        <title>Telomere-to-telomere assembled and centromere annotated genomes of the two main subspecies of the button mushroom Agaricus bisporus reveal especially polymorphic chromosome ends.</title>
        <authorList>
            <person name="Sonnenberg A.S.M."/>
            <person name="Sedaghat-Telgerd N."/>
            <person name="Lavrijssen B."/>
            <person name="Ohm R.A."/>
            <person name="Hendrickx P.M."/>
            <person name="Scholtmeijer K."/>
            <person name="Baars J.J.P."/>
            <person name="van Peer A."/>
        </authorList>
    </citation>
    <scope>NUCLEOTIDE SEQUENCE [LARGE SCALE GENOMIC DNA]</scope>
    <source>
        <strain evidence="2 3">H119_p4</strain>
    </source>
</reference>
<dbReference type="EMBL" id="JABXXO010000006">
    <property type="protein sequence ID" value="KAF7776572.1"/>
    <property type="molecule type" value="Genomic_DNA"/>
</dbReference>
<comment type="caution">
    <text evidence="2">The sequence shown here is derived from an EMBL/GenBank/DDBJ whole genome shotgun (WGS) entry which is preliminary data.</text>
</comment>
<accession>A0A8H7F498</accession>
<feature type="region of interest" description="Disordered" evidence="1">
    <location>
        <begin position="16"/>
        <end position="47"/>
    </location>
</feature>
<gene>
    <name evidence="2" type="ORF">Agabi119p4_4965</name>
</gene>
<organism evidence="2 3">
    <name type="scientific">Agaricus bisporus var. burnettii</name>
    <dbReference type="NCBI Taxonomy" id="192524"/>
    <lineage>
        <taxon>Eukaryota</taxon>
        <taxon>Fungi</taxon>
        <taxon>Dikarya</taxon>
        <taxon>Basidiomycota</taxon>
        <taxon>Agaricomycotina</taxon>
        <taxon>Agaricomycetes</taxon>
        <taxon>Agaricomycetidae</taxon>
        <taxon>Agaricales</taxon>
        <taxon>Agaricineae</taxon>
        <taxon>Agaricaceae</taxon>
        <taxon>Agaricus</taxon>
    </lineage>
</organism>
<evidence type="ECO:0000256" key="1">
    <source>
        <dbReference type="SAM" id="MobiDB-lite"/>
    </source>
</evidence>
<dbReference type="Proteomes" id="UP000629468">
    <property type="component" value="Unassembled WGS sequence"/>
</dbReference>
<evidence type="ECO:0000313" key="3">
    <source>
        <dbReference type="Proteomes" id="UP000629468"/>
    </source>
</evidence>
<name>A0A8H7F498_AGABI</name>
<proteinExistence type="predicted"/>
<dbReference type="AlphaFoldDB" id="A0A8H7F498"/>
<evidence type="ECO:0000313" key="2">
    <source>
        <dbReference type="EMBL" id="KAF7776572.1"/>
    </source>
</evidence>
<protein>
    <submittedName>
        <fullName evidence="2">Uncharacterized protein</fullName>
    </submittedName>
</protein>